<evidence type="ECO:0000313" key="2">
    <source>
        <dbReference type="Proteomes" id="UP001516472"/>
    </source>
</evidence>
<name>A0ABR9PX50_9BACT</name>
<evidence type="ECO:0000313" key="1">
    <source>
        <dbReference type="EMBL" id="MBE4752511.1"/>
    </source>
</evidence>
<dbReference type="RefSeq" id="WP_193429708.1">
    <property type="nucleotide sequence ID" value="NZ_CBCSIP010000365.1"/>
</dbReference>
<comment type="caution">
    <text evidence="1">The sequence shown here is derived from an EMBL/GenBank/DDBJ whole genome shotgun (WGS) entry which is preliminary data.</text>
</comment>
<keyword evidence="2" id="KW-1185">Reference proteome</keyword>
<organism evidence="1 2">
    <name type="scientific">Corallococcus soli</name>
    <dbReference type="NCBI Taxonomy" id="2710757"/>
    <lineage>
        <taxon>Bacteria</taxon>
        <taxon>Pseudomonadati</taxon>
        <taxon>Myxococcota</taxon>
        <taxon>Myxococcia</taxon>
        <taxon>Myxococcales</taxon>
        <taxon>Cystobacterineae</taxon>
        <taxon>Myxococcaceae</taxon>
        <taxon>Corallococcus</taxon>
    </lineage>
</organism>
<proteinExistence type="predicted"/>
<protein>
    <submittedName>
        <fullName evidence="1">Uncharacterized protein</fullName>
    </submittedName>
</protein>
<sequence length="117" mass="13317">MRIAVDGEPLHDRPRFRDALVVFEELEKSAEASGRYLIFTCSCGIAEDGGWEGVEVEVSTSTITWRLEAEGESFHFVFERDLYVSEIEALRKCLAQEALPLQPLAVTFPAHFRREIQ</sequence>
<reference evidence="1 2" key="1">
    <citation type="submission" date="2020-02" db="EMBL/GenBank/DDBJ databases">
        <authorList>
            <person name="Babadi Z.K."/>
            <person name="Risdian C."/>
            <person name="Ebrahimipour G.H."/>
            <person name="Wink J."/>
        </authorList>
    </citation>
    <scope>NUCLEOTIDE SEQUENCE [LARGE SCALE GENOMIC DNA]</scope>
    <source>
        <strain evidence="1 2">ZKHCc1 1396</strain>
    </source>
</reference>
<accession>A0ABR9PX50</accession>
<dbReference type="EMBL" id="JAAIYO010000013">
    <property type="protein sequence ID" value="MBE4752511.1"/>
    <property type="molecule type" value="Genomic_DNA"/>
</dbReference>
<gene>
    <name evidence="1" type="ORF">G4177_30535</name>
</gene>
<dbReference type="Proteomes" id="UP001516472">
    <property type="component" value="Unassembled WGS sequence"/>
</dbReference>